<dbReference type="Proteomes" id="UP000468531">
    <property type="component" value="Unassembled WGS sequence"/>
</dbReference>
<evidence type="ECO:0000256" key="1">
    <source>
        <dbReference type="ARBA" id="ARBA00004141"/>
    </source>
</evidence>
<comment type="caution">
    <text evidence="8">The sequence shown here is derived from an EMBL/GenBank/DDBJ whole genome shotgun (WGS) entry which is preliminary data.</text>
</comment>
<dbReference type="CDD" id="cd17321">
    <property type="entry name" value="MFS_MMR_MDR_like"/>
    <property type="match status" value="1"/>
</dbReference>
<feature type="transmembrane region" description="Helical" evidence="6">
    <location>
        <begin position="377"/>
        <end position="401"/>
    </location>
</feature>
<evidence type="ECO:0000256" key="6">
    <source>
        <dbReference type="SAM" id="Phobius"/>
    </source>
</evidence>
<evidence type="ECO:0000313" key="9">
    <source>
        <dbReference type="Proteomes" id="UP000468531"/>
    </source>
</evidence>
<dbReference type="GO" id="GO:0016020">
    <property type="term" value="C:membrane"/>
    <property type="evidence" value="ECO:0007669"/>
    <property type="project" value="UniProtKB-SubCell"/>
</dbReference>
<feature type="transmembrane region" description="Helical" evidence="6">
    <location>
        <begin position="216"/>
        <end position="236"/>
    </location>
</feature>
<dbReference type="PANTHER" id="PTHR42718:SF9">
    <property type="entry name" value="MAJOR FACILITATOR SUPERFAMILY MULTIDRUG TRANSPORTER MFSC"/>
    <property type="match status" value="1"/>
</dbReference>
<dbReference type="SUPFAM" id="SSF103473">
    <property type="entry name" value="MFS general substrate transporter"/>
    <property type="match status" value="1"/>
</dbReference>
<dbReference type="InterPro" id="IPR036259">
    <property type="entry name" value="MFS_trans_sf"/>
</dbReference>
<keyword evidence="5 6" id="KW-0472">Membrane</keyword>
<organism evidence="8 9">
    <name type="scientific">Bradyrhizobium uaiense</name>
    <dbReference type="NCBI Taxonomy" id="2594946"/>
    <lineage>
        <taxon>Bacteria</taxon>
        <taxon>Pseudomonadati</taxon>
        <taxon>Pseudomonadota</taxon>
        <taxon>Alphaproteobacteria</taxon>
        <taxon>Hyphomicrobiales</taxon>
        <taxon>Nitrobacteraceae</taxon>
        <taxon>Bradyrhizobium</taxon>
    </lineage>
</organism>
<feature type="transmembrane region" description="Helical" evidence="6">
    <location>
        <begin position="348"/>
        <end position="365"/>
    </location>
</feature>
<feature type="transmembrane region" description="Helical" evidence="6">
    <location>
        <begin position="95"/>
        <end position="117"/>
    </location>
</feature>
<dbReference type="PROSITE" id="PS50850">
    <property type="entry name" value="MFS"/>
    <property type="match status" value="1"/>
</dbReference>
<feature type="transmembrane region" description="Helical" evidence="6">
    <location>
        <begin position="445"/>
        <end position="466"/>
    </location>
</feature>
<evidence type="ECO:0000256" key="3">
    <source>
        <dbReference type="ARBA" id="ARBA00022692"/>
    </source>
</evidence>
<evidence type="ECO:0000256" key="4">
    <source>
        <dbReference type="ARBA" id="ARBA00022989"/>
    </source>
</evidence>
<feature type="transmembrane region" description="Helical" evidence="6">
    <location>
        <begin position="283"/>
        <end position="308"/>
    </location>
</feature>
<dbReference type="Gene3D" id="1.20.1720.10">
    <property type="entry name" value="Multidrug resistance protein D"/>
    <property type="match status" value="1"/>
</dbReference>
<evidence type="ECO:0000256" key="5">
    <source>
        <dbReference type="ARBA" id="ARBA00023136"/>
    </source>
</evidence>
<feature type="transmembrane region" description="Helical" evidence="6">
    <location>
        <begin position="123"/>
        <end position="142"/>
    </location>
</feature>
<feature type="transmembrane region" description="Helical" evidence="6">
    <location>
        <begin position="67"/>
        <end position="86"/>
    </location>
</feature>
<name>A0A6P1BT29_9BRAD</name>
<proteinExistence type="predicted"/>
<evidence type="ECO:0000259" key="7">
    <source>
        <dbReference type="PROSITE" id="PS50850"/>
    </source>
</evidence>
<dbReference type="InterPro" id="IPR011701">
    <property type="entry name" value="MFS"/>
</dbReference>
<gene>
    <name evidence="8" type="ORF">FNJ47_34800</name>
</gene>
<dbReference type="AlphaFoldDB" id="A0A6P1BT29"/>
<dbReference type="InterPro" id="IPR020846">
    <property type="entry name" value="MFS_dom"/>
</dbReference>
<feature type="transmembrane region" description="Helical" evidence="6">
    <location>
        <begin position="154"/>
        <end position="175"/>
    </location>
</feature>
<keyword evidence="4 6" id="KW-1133">Transmembrane helix</keyword>
<feature type="transmembrane region" description="Helical" evidence="6">
    <location>
        <begin position="314"/>
        <end position="336"/>
    </location>
</feature>
<keyword evidence="9" id="KW-1185">Reference proteome</keyword>
<feature type="transmembrane region" description="Helical" evidence="6">
    <location>
        <begin position="242"/>
        <end position="262"/>
    </location>
</feature>
<dbReference type="Gene3D" id="1.20.1250.20">
    <property type="entry name" value="MFS general substrate transporter like domains"/>
    <property type="match status" value="1"/>
</dbReference>
<keyword evidence="3 6" id="KW-0812">Transmembrane</keyword>
<evidence type="ECO:0000313" key="8">
    <source>
        <dbReference type="EMBL" id="NEV00831.1"/>
    </source>
</evidence>
<reference evidence="8 9" key="1">
    <citation type="journal article" date="2020" name="Arch. Microbiol.">
        <title>Bradyrhizobium uaiense sp. nov., a new highly efficient cowpea symbiont.</title>
        <authorList>
            <person name="Cabral Michel D."/>
            <person name="Azarias Guimaraes A."/>
            <person name="Martins da Costa E."/>
            <person name="Soares de Carvalho T."/>
            <person name="Balsanelli E."/>
            <person name="Willems A."/>
            <person name="Maltempi de Souza E."/>
            <person name="de Souza Moreira F.M."/>
        </authorList>
    </citation>
    <scope>NUCLEOTIDE SEQUENCE [LARGE SCALE GENOMIC DNA]</scope>
    <source>
        <strain evidence="8 9">UFLA 03-164</strain>
    </source>
</reference>
<feature type="transmembrane region" description="Helical" evidence="6">
    <location>
        <begin position="413"/>
        <end position="433"/>
    </location>
</feature>
<comment type="subcellular location">
    <subcellularLocation>
        <location evidence="1">Membrane</location>
        <topology evidence="1">Multi-pass membrane protein</topology>
    </subcellularLocation>
</comment>
<accession>A0A6P1BT29</accession>
<feature type="transmembrane region" description="Helical" evidence="6">
    <location>
        <begin position="30"/>
        <end position="55"/>
    </location>
</feature>
<dbReference type="PANTHER" id="PTHR42718">
    <property type="entry name" value="MAJOR FACILITATOR SUPERFAMILY MULTIDRUG TRANSPORTER MFSC"/>
    <property type="match status" value="1"/>
</dbReference>
<feature type="domain" description="Major facilitator superfamily (MFS) profile" evidence="7">
    <location>
        <begin position="29"/>
        <end position="471"/>
    </location>
</feature>
<evidence type="ECO:0000256" key="2">
    <source>
        <dbReference type="ARBA" id="ARBA00022448"/>
    </source>
</evidence>
<dbReference type="EMBL" id="VKHP01000199">
    <property type="protein sequence ID" value="NEV00831.1"/>
    <property type="molecule type" value="Genomic_DNA"/>
</dbReference>
<keyword evidence="2" id="KW-0813">Transport</keyword>
<dbReference type="Pfam" id="PF07690">
    <property type="entry name" value="MFS_1"/>
    <property type="match status" value="1"/>
</dbReference>
<feature type="transmembrane region" description="Helical" evidence="6">
    <location>
        <begin position="181"/>
        <end position="204"/>
    </location>
</feature>
<dbReference type="RefSeq" id="WP_163160376.1">
    <property type="nucleotide sequence ID" value="NZ_VKHP01000199.1"/>
</dbReference>
<protein>
    <submittedName>
        <fullName evidence="8">MFS transporter</fullName>
    </submittedName>
</protein>
<sequence>MSSAPLMLTDRGLALSEPVALGAGGSTKTLAALSLGGSLVFVSSAVVAVALAAIGRDMHLSPLELQWVMNAELLPLAALTLVAGAVGDRFGRKRIFLGGIALYGLGAATIGFAPSFAPLIVGRFLQGSGEALILPNGLSVLGRAFPADKKAGAVGIWSAAAAVASGGAPAVAGVILDHGSWRMTFLMLLPAAVGALAVGTMWIPKDSPTSRARVDVAGAVFSAVGLGALGAGLTSLTNGSGLSLGVLLTLVVGLSGLAGLIVSQRRLGDAAMLPPSLLTSRSVIGANLFTALLYAPFTVVLTLIPFVMIRGAHLPTLAAGLAFIPMQVLITVVSPLAGMLCRQFGRRLPLFSGGAVAALGCAMALRIGPNATYWADIFPAIVLLALGMGLAIAPLTTLVLTSVEPERAGTASGVNSAVSRAGSLFAIALLGGVLQQGCPELFSGFHMAMAVAAVACVLATLAVFTIEPGPHVDFIPRD</sequence>
<dbReference type="GO" id="GO:0022857">
    <property type="term" value="F:transmembrane transporter activity"/>
    <property type="evidence" value="ECO:0007669"/>
    <property type="project" value="InterPro"/>
</dbReference>